<evidence type="ECO:0000256" key="5">
    <source>
        <dbReference type="ARBA" id="ARBA00010880"/>
    </source>
</evidence>
<comment type="subcellular location">
    <subcellularLocation>
        <location evidence="3">Cytoplasm</location>
        <location evidence="3">Cytosol</location>
    </subcellularLocation>
    <subcellularLocation>
        <location evidence="2">Golgi apparatus membrane</location>
        <topology evidence="2">Peripheral membrane protein</topology>
        <orientation evidence="2">Cytoplasmic side</orientation>
    </subcellularLocation>
    <subcellularLocation>
        <location evidence="4">Golgi apparatus</location>
        <location evidence="4">trans-Golgi network</location>
    </subcellularLocation>
</comment>
<comment type="caution">
    <text evidence="11">The sequence shown here is derived from an EMBL/GenBank/DDBJ whole genome shotgun (WGS) entry which is preliminary data.</text>
</comment>
<keyword evidence="12" id="KW-1185">Reference proteome</keyword>
<dbReference type="Proteomes" id="UP000320333">
    <property type="component" value="Unassembled WGS sequence"/>
</dbReference>
<evidence type="ECO:0000256" key="3">
    <source>
        <dbReference type="ARBA" id="ARBA00004514"/>
    </source>
</evidence>
<dbReference type="GO" id="GO:0000139">
    <property type="term" value="C:Golgi membrane"/>
    <property type="evidence" value="ECO:0007669"/>
    <property type="project" value="UniProtKB-SubCell"/>
</dbReference>
<keyword evidence="7" id="KW-0333">Golgi apparatus</keyword>
<dbReference type="OrthoDB" id="2163284at2759"/>
<protein>
    <submittedName>
        <fullName evidence="11">Uncharacterized protein</fullName>
    </submittedName>
</protein>
<feature type="compositionally biased region" description="Low complexity" evidence="10">
    <location>
        <begin position="1"/>
        <end position="38"/>
    </location>
</feature>
<keyword evidence="6" id="KW-0963">Cytoplasm</keyword>
<dbReference type="Gene3D" id="1.20.5.170">
    <property type="match status" value="1"/>
</dbReference>
<dbReference type="EMBL" id="QEAP01000140">
    <property type="protein sequence ID" value="TPX74179.1"/>
    <property type="molecule type" value="Genomic_DNA"/>
</dbReference>
<name>A0A507FCV6_9FUNG</name>
<gene>
    <name evidence="11" type="ORF">CcCBS67573_g04552</name>
</gene>
<keyword evidence="8" id="KW-0175">Coiled coil</keyword>
<evidence type="ECO:0000256" key="1">
    <source>
        <dbReference type="ARBA" id="ARBA00002743"/>
    </source>
</evidence>
<comment type="similarity">
    <text evidence="5">Belongs to the SCOC family.</text>
</comment>
<dbReference type="AlphaFoldDB" id="A0A507FCV6"/>
<evidence type="ECO:0000256" key="7">
    <source>
        <dbReference type="ARBA" id="ARBA00023034"/>
    </source>
</evidence>
<comment type="function">
    <text evidence="1">Positive regulator of amino acid starvation-induced autophagy.</text>
</comment>
<dbReference type="PANTHER" id="PTHR21614">
    <property type="entry name" value="SHORT COILED COIL PROTEIN"/>
    <property type="match status" value="1"/>
</dbReference>
<evidence type="ECO:0000256" key="2">
    <source>
        <dbReference type="ARBA" id="ARBA00004255"/>
    </source>
</evidence>
<dbReference type="InterPro" id="IPR019357">
    <property type="entry name" value="SCOC"/>
</dbReference>
<proteinExistence type="inferred from homology"/>
<feature type="region of interest" description="Disordered" evidence="10">
    <location>
        <begin position="1"/>
        <end position="65"/>
    </location>
</feature>
<evidence type="ECO:0000256" key="10">
    <source>
        <dbReference type="SAM" id="MobiDB-lite"/>
    </source>
</evidence>
<evidence type="ECO:0000313" key="11">
    <source>
        <dbReference type="EMBL" id="TPX74179.1"/>
    </source>
</evidence>
<dbReference type="GO" id="GO:0005802">
    <property type="term" value="C:trans-Golgi network"/>
    <property type="evidence" value="ECO:0007669"/>
    <property type="project" value="TreeGrafter"/>
</dbReference>
<dbReference type="GO" id="GO:0005829">
    <property type="term" value="C:cytosol"/>
    <property type="evidence" value="ECO:0007669"/>
    <property type="project" value="UniProtKB-SubCell"/>
</dbReference>
<keyword evidence="9" id="KW-0472">Membrane</keyword>
<dbReference type="STRING" id="246404.A0A507FCV6"/>
<accession>A0A507FCV6</accession>
<evidence type="ECO:0000256" key="6">
    <source>
        <dbReference type="ARBA" id="ARBA00022490"/>
    </source>
</evidence>
<evidence type="ECO:0000256" key="9">
    <source>
        <dbReference type="ARBA" id="ARBA00023136"/>
    </source>
</evidence>
<dbReference type="Pfam" id="PF10224">
    <property type="entry name" value="DUF2205"/>
    <property type="match status" value="1"/>
</dbReference>
<feature type="compositionally biased region" description="Polar residues" evidence="10">
    <location>
        <begin position="39"/>
        <end position="60"/>
    </location>
</feature>
<organism evidence="11 12">
    <name type="scientific">Chytriomyces confervae</name>
    <dbReference type="NCBI Taxonomy" id="246404"/>
    <lineage>
        <taxon>Eukaryota</taxon>
        <taxon>Fungi</taxon>
        <taxon>Fungi incertae sedis</taxon>
        <taxon>Chytridiomycota</taxon>
        <taxon>Chytridiomycota incertae sedis</taxon>
        <taxon>Chytridiomycetes</taxon>
        <taxon>Chytridiales</taxon>
        <taxon>Chytriomycetaceae</taxon>
        <taxon>Chytriomyces</taxon>
    </lineage>
</organism>
<sequence length="115" mass="12123">MIPASAASLTAATTSPTKNLNASNGNSPSSSAYLSAVSTPTGRNARSRKPTASLNKTAQPLSPDAEREQLITQAIDLQETVRGLIDRIENARGDHTKIASENSVLLKYINNLMSA</sequence>
<evidence type="ECO:0000313" key="12">
    <source>
        <dbReference type="Proteomes" id="UP000320333"/>
    </source>
</evidence>
<evidence type="ECO:0000256" key="4">
    <source>
        <dbReference type="ARBA" id="ARBA00004601"/>
    </source>
</evidence>
<evidence type="ECO:0000256" key="8">
    <source>
        <dbReference type="ARBA" id="ARBA00023054"/>
    </source>
</evidence>
<reference evidence="11 12" key="1">
    <citation type="journal article" date="2019" name="Sci. Rep.">
        <title>Comparative genomics of chytrid fungi reveal insights into the obligate biotrophic and pathogenic lifestyle of Synchytrium endobioticum.</title>
        <authorList>
            <person name="van de Vossenberg B.T.L.H."/>
            <person name="Warris S."/>
            <person name="Nguyen H.D.T."/>
            <person name="van Gent-Pelzer M.P.E."/>
            <person name="Joly D.L."/>
            <person name="van de Geest H.C."/>
            <person name="Bonants P.J.M."/>
            <person name="Smith D.S."/>
            <person name="Levesque C.A."/>
            <person name="van der Lee T.A.J."/>
        </authorList>
    </citation>
    <scope>NUCLEOTIDE SEQUENCE [LARGE SCALE GENOMIC DNA]</scope>
    <source>
        <strain evidence="11 12">CBS 675.73</strain>
    </source>
</reference>
<dbReference type="PANTHER" id="PTHR21614:SF0">
    <property type="entry name" value="GEO08385P1"/>
    <property type="match status" value="1"/>
</dbReference>